<dbReference type="Proteomes" id="UP000018852">
    <property type="component" value="Unassembled WGS sequence"/>
</dbReference>
<evidence type="ECO:0000313" key="3">
    <source>
        <dbReference type="Proteomes" id="UP000018852"/>
    </source>
</evidence>
<reference evidence="2 3" key="1">
    <citation type="submission" date="2013-12" db="EMBL/GenBank/DDBJ databases">
        <title>A Varibaculum cambriense genome reconstructed from a premature infant gut community with otherwise low bacterial novelty that shifts toward anaerobic metabolism during the third week of life.</title>
        <authorList>
            <person name="Brown C.T."/>
            <person name="Sharon I."/>
            <person name="Thomas B.C."/>
            <person name="Castelle C.J."/>
            <person name="Morowitz M.J."/>
            <person name="Banfield J.F."/>
        </authorList>
    </citation>
    <scope>NUCLEOTIDE SEQUENCE [LARGE SCALE GENOMIC DNA]</scope>
    <source>
        <strain evidence="3">DORA_12</strain>
    </source>
</reference>
<dbReference type="AntiFam" id="ANF00057">
    <property type="entry name" value="Translation of E. coli type CRISPR repeat"/>
</dbReference>
<protein>
    <submittedName>
        <fullName evidence="2">Uncharacterized protein</fullName>
    </submittedName>
</protein>
<dbReference type="AlphaFoldDB" id="W1VBP5"/>
<proteinExistence type="predicted"/>
<feature type="region of interest" description="Disordered" evidence="1">
    <location>
        <begin position="1"/>
        <end position="52"/>
    </location>
</feature>
<evidence type="ECO:0000256" key="1">
    <source>
        <dbReference type="SAM" id="MobiDB-lite"/>
    </source>
</evidence>
<feature type="non-terminal residue" evidence="2">
    <location>
        <position position="1"/>
    </location>
</feature>
<name>W1VBP5_9ACTO</name>
<organism evidence="2 3">
    <name type="scientific">Actinomyces urogenitalis DORA_12</name>
    <dbReference type="NCBI Taxonomy" id="1403939"/>
    <lineage>
        <taxon>Bacteria</taxon>
        <taxon>Bacillati</taxon>
        <taxon>Actinomycetota</taxon>
        <taxon>Actinomycetes</taxon>
        <taxon>Actinomycetales</taxon>
        <taxon>Actinomycetaceae</taxon>
        <taxon>Actinomyces</taxon>
    </lineage>
</organism>
<accession>W1VBP5</accession>
<comment type="caution">
    <text evidence="2">The sequence shown here is derived from an EMBL/GenBank/DDBJ whole genome shotgun (WGS) entry which is preliminary data.</text>
</comment>
<dbReference type="AntiFam" id="ANF00006">
    <property type="entry name" value="Translation of CRISPR region"/>
</dbReference>
<dbReference type="EMBL" id="AZLV01000999">
    <property type="protein sequence ID" value="ETJ02260.1"/>
    <property type="molecule type" value="Genomic_DNA"/>
</dbReference>
<sequence length="96" mass="10186">RRLRLIPAHAGSTHPPRGGRSPQPAHPRSRGVDAAWGDSHAPELGSSPLTRGRQLADVAPVVLAGLIPAHAGSTLGKRWNFKQASERVGRIPLLLT</sequence>
<gene>
    <name evidence="2" type="ORF">Q605_AUC00999G0011</name>
</gene>
<evidence type="ECO:0000313" key="2">
    <source>
        <dbReference type="EMBL" id="ETJ02260.1"/>
    </source>
</evidence>